<reference evidence="2 3" key="1">
    <citation type="journal article" date="2019" name="Int. J. Syst. Evol. Microbiol.">
        <title>The Global Catalogue of Microorganisms (GCM) 10K type strain sequencing project: providing services to taxonomists for standard genome sequencing and annotation.</title>
        <authorList>
            <consortium name="The Broad Institute Genomics Platform"/>
            <consortium name="The Broad Institute Genome Sequencing Center for Infectious Disease"/>
            <person name="Wu L."/>
            <person name="Ma J."/>
        </authorList>
    </citation>
    <scope>NUCLEOTIDE SEQUENCE [LARGE SCALE GENOMIC DNA]</scope>
    <source>
        <strain evidence="2 3">JCM 6307</strain>
    </source>
</reference>
<dbReference type="EMBL" id="BAAATA010000006">
    <property type="protein sequence ID" value="GAA2479336.1"/>
    <property type="molecule type" value="Genomic_DNA"/>
</dbReference>
<comment type="caution">
    <text evidence="2">The sequence shown here is derived from an EMBL/GenBank/DDBJ whole genome shotgun (WGS) entry which is preliminary data.</text>
</comment>
<evidence type="ECO:0000256" key="1">
    <source>
        <dbReference type="SAM" id="MobiDB-lite"/>
    </source>
</evidence>
<feature type="region of interest" description="Disordered" evidence="1">
    <location>
        <begin position="58"/>
        <end position="96"/>
    </location>
</feature>
<name>A0ABN3LBT6_9ACTN</name>
<dbReference type="Proteomes" id="UP001501358">
    <property type="component" value="Unassembled WGS sequence"/>
</dbReference>
<proteinExistence type="predicted"/>
<evidence type="ECO:0000313" key="3">
    <source>
        <dbReference type="Proteomes" id="UP001501358"/>
    </source>
</evidence>
<accession>A0ABN3LBT6</accession>
<keyword evidence="3" id="KW-1185">Reference proteome</keyword>
<organism evidence="2 3">
    <name type="scientific">Streptomyces thermolineatus</name>
    <dbReference type="NCBI Taxonomy" id="44033"/>
    <lineage>
        <taxon>Bacteria</taxon>
        <taxon>Bacillati</taxon>
        <taxon>Actinomycetota</taxon>
        <taxon>Actinomycetes</taxon>
        <taxon>Kitasatosporales</taxon>
        <taxon>Streptomycetaceae</taxon>
        <taxon>Streptomyces</taxon>
    </lineage>
</organism>
<evidence type="ECO:0000313" key="2">
    <source>
        <dbReference type="EMBL" id="GAA2479336.1"/>
    </source>
</evidence>
<sequence length="96" mass="10047">MPDGAQGQLRPRGDLADLHVHVVHARVPGPSVVAGRVPRDPTDLYPNVRVELLAARAARPPRHCRSGADGAPGEDPILAGESVREPMTPIAAACPP</sequence>
<gene>
    <name evidence="2" type="ORF">GCM10010406_14430</name>
</gene>
<protein>
    <submittedName>
        <fullName evidence="2">Uncharacterized protein</fullName>
    </submittedName>
</protein>